<dbReference type="AlphaFoldDB" id="A0A915P3E7"/>
<reference evidence="2" key="1">
    <citation type="submission" date="2022-11" db="UniProtKB">
        <authorList>
            <consortium name="WormBaseParasite"/>
        </authorList>
    </citation>
    <scope>IDENTIFICATION</scope>
</reference>
<protein>
    <submittedName>
        <fullName evidence="2">Helicase C-terminal domain-containing protein</fullName>
    </submittedName>
</protein>
<dbReference type="Proteomes" id="UP000887560">
    <property type="component" value="Unplaced"/>
</dbReference>
<organism evidence="1 2">
    <name type="scientific">Meloidogyne floridensis</name>
    <dbReference type="NCBI Taxonomy" id="298350"/>
    <lineage>
        <taxon>Eukaryota</taxon>
        <taxon>Metazoa</taxon>
        <taxon>Ecdysozoa</taxon>
        <taxon>Nematoda</taxon>
        <taxon>Chromadorea</taxon>
        <taxon>Rhabditida</taxon>
        <taxon>Tylenchina</taxon>
        <taxon>Tylenchomorpha</taxon>
        <taxon>Tylenchoidea</taxon>
        <taxon>Meloidogynidae</taxon>
        <taxon>Meloidogyninae</taxon>
        <taxon>Meloidogyne</taxon>
    </lineage>
</organism>
<accession>A0A915P3E7</accession>
<keyword evidence="1" id="KW-1185">Reference proteome</keyword>
<evidence type="ECO:0000313" key="2">
    <source>
        <dbReference type="WBParaSite" id="scf7180000423601.g11380"/>
    </source>
</evidence>
<sequence>EDFNGNLIENDAVNVICTSAIYEKGINLYEINFGILKRNPSCILLNNSAQKVKRYAEQNLEENCSYFTNSQENEANNQNLSAFSLEAFDWNQDIIINYGKNDHTKQEKILKLLRTKYNEGKCVSAAVDQVNYEFDFNVIKEKEARKYLKNLELEVGINNQKPKIDKKRKVIVENNTSHVSKKNKLINNIAHNLNKVINPQQLRYLFERNLNESNLVNQAEINVINSSMITNANENPESNHVTNNHDNDDFFDGLDDYLESTMGVNIADNRAKGKH</sequence>
<dbReference type="WBParaSite" id="scf7180000423601.g11380">
    <property type="protein sequence ID" value="scf7180000423601.g11380"/>
    <property type="gene ID" value="scf7180000423601.g11380"/>
</dbReference>
<name>A0A915P3E7_9BILA</name>
<evidence type="ECO:0000313" key="1">
    <source>
        <dbReference type="Proteomes" id="UP000887560"/>
    </source>
</evidence>
<proteinExistence type="predicted"/>